<proteinExistence type="inferred from homology"/>
<comment type="similarity">
    <text evidence="13">Belongs to the prokaryotic AdoMetDC family. Type 1 subfamily.</text>
</comment>
<feature type="active site" description="Proton acceptor; for processing activity" evidence="13">
    <location>
        <position position="72"/>
    </location>
</feature>
<comment type="subunit">
    <text evidence="13">Heterotetramer of two alpha and two beta chains arranged as a dimer of alpha/beta heterodimers.</text>
</comment>
<feature type="domain" description="PABS" evidence="15">
    <location>
        <begin position="119"/>
        <end position="371"/>
    </location>
</feature>
<feature type="binding site" evidence="12">
    <location>
        <position position="148"/>
    </location>
    <ligand>
        <name>S-methyl-5'-thioadenosine</name>
        <dbReference type="ChEBI" id="CHEBI:17509"/>
    </ligand>
</feature>
<keyword evidence="2 12" id="KW-0808">Transferase</keyword>
<feature type="binding site" evidence="12">
    <location>
        <position position="221"/>
    </location>
    <ligand>
        <name>S-methyl-5'-thioadenosine</name>
        <dbReference type="ChEBI" id="CHEBI:17509"/>
    </ligand>
</feature>
<feature type="modified residue" description="Pyruvic acid (Ser); by autocatalysis" evidence="13">
    <location>
        <position position="67"/>
    </location>
</feature>
<reference evidence="16 17" key="1">
    <citation type="submission" date="2020-04" db="EMBL/GenBank/DDBJ databases">
        <title>Novel species.</title>
        <authorList>
            <person name="Teo W.F.A."/>
            <person name="Lipun K."/>
            <person name="Srisuk N."/>
            <person name="Duangmal K."/>
        </authorList>
    </citation>
    <scope>NUCLEOTIDE SEQUENCE [LARGE SCALE GENOMIC DNA]</scope>
    <source>
        <strain evidence="16 17">K13G38</strain>
    </source>
</reference>
<comment type="function">
    <text evidence="13">Catalyzes the decarboxylation of S-adenosylmethionine to S-adenosylmethioninamine (dcAdoMet), the propylamine donor required for the synthesis of the polyamines spermine and spermidine from the diamine putrescine.</text>
</comment>
<keyword evidence="11 13" id="KW-0670">Pyruvate</keyword>
<dbReference type="InterPro" id="IPR030374">
    <property type="entry name" value="PABS"/>
</dbReference>
<keyword evidence="17" id="KW-1185">Reference proteome</keyword>
<dbReference type="InterPro" id="IPR029063">
    <property type="entry name" value="SAM-dependent_MTases_sf"/>
</dbReference>
<comment type="pathway">
    <text evidence="12">Amine and polyamine biosynthesis; spermidine biosynthesis; spermidine from putrescine: step 1/1.</text>
</comment>
<dbReference type="PANTHER" id="PTHR33866:SF2">
    <property type="entry name" value="S-ADENOSYLMETHIONINE DECARBOXYLASE PROENZYME"/>
    <property type="match status" value="1"/>
</dbReference>
<evidence type="ECO:0000256" key="7">
    <source>
        <dbReference type="ARBA" id="ARBA00023115"/>
    </source>
</evidence>
<keyword evidence="3 13" id="KW-0949">S-adenosyl-L-methionine</keyword>
<comment type="PTM">
    <text evidence="13">Is synthesized initially as an inactive proenzyme. Formation of the active enzyme involves a self-maturation process in which the active site pyruvoyl group is generated from an internal serine residue via an autocatalytic post-translational modification. Two non-identical subunits are generated from the proenzyme in this reaction, and the pyruvate is formed at the N-terminus of the alpha chain, which is derived from the carboxyl end of the proenzyme. The post-translation cleavage follows an unusual pathway, termed non-hydrolytic serinolysis, in which the side chain hydroxyl group of the serine supplies its oxygen atom to form the C-terminus of the beta chain, while the remainder of the serine residue undergoes an oxidative deamination to produce ammonia and the pyruvoyl group blocking the N-terminus of the alpha chain.</text>
</comment>
<comment type="caution">
    <text evidence="12">Lacks conserved residue(s) required for the propagation of feature annotation.</text>
</comment>
<comment type="similarity">
    <text evidence="1 12">Belongs to the spermidine/spermine synthase family.</text>
</comment>
<evidence type="ECO:0000256" key="2">
    <source>
        <dbReference type="ARBA" id="ARBA00022679"/>
    </source>
</evidence>
<evidence type="ECO:0000256" key="9">
    <source>
        <dbReference type="ARBA" id="ARBA00023239"/>
    </source>
</evidence>
<comment type="catalytic activity">
    <reaction evidence="13">
        <text>S-adenosyl-L-methionine + H(+) = S-adenosyl 3-(methylsulfanyl)propylamine + CO2</text>
        <dbReference type="Rhea" id="RHEA:15981"/>
        <dbReference type="ChEBI" id="CHEBI:15378"/>
        <dbReference type="ChEBI" id="CHEBI:16526"/>
        <dbReference type="ChEBI" id="CHEBI:57443"/>
        <dbReference type="ChEBI" id="CHEBI:59789"/>
        <dbReference type="EC" id="4.1.1.50"/>
    </reaction>
</comment>
<feature type="chain" id="PRO_5044904955" description="S-adenosylmethionine decarboxylase alpha chain" evidence="13">
    <location>
        <begin position="67"/>
        <end position="406"/>
    </location>
</feature>
<dbReference type="InterPro" id="IPR001045">
    <property type="entry name" value="Spermi_synthase"/>
</dbReference>
<evidence type="ECO:0000256" key="11">
    <source>
        <dbReference type="ARBA" id="ARBA00023317"/>
    </source>
</evidence>
<dbReference type="Pfam" id="PF01564">
    <property type="entry name" value="Spermine_synth"/>
    <property type="match status" value="1"/>
</dbReference>
<dbReference type="InterPro" id="IPR017716">
    <property type="entry name" value="S-AdoMet_deCOase_pro-enz"/>
</dbReference>
<evidence type="ECO:0000313" key="16">
    <source>
        <dbReference type="EMBL" id="NKQ53075.1"/>
    </source>
</evidence>
<dbReference type="Gene3D" id="3.40.50.150">
    <property type="entry name" value="Vaccinia Virus protein VP39"/>
    <property type="match status" value="1"/>
</dbReference>
<organism evidence="16 17">
    <name type="scientific">Amycolatopsis acididurans</name>
    <dbReference type="NCBI Taxonomy" id="2724524"/>
    <lineage>
        <taxon>Bacteria</taxon>
        <taxon>Bacillati</taxon>
        <taxon>Actinomycetota</taxon>
        <taxon>Actinomycetes</taxon>
        <taxon>Pseudonocardiales</taxon>
        <taxon>Pseudonocardiaceae</taxon>
        <taxon>Amycolatopsis</taxon>
    </lineage>
</organism>
<evidence type="ECO:0000256" key="5">
    <source>
        <dbReference type="ARBA" id="ARBA00022813"/>
    </source>
</evidence>
<dbReference type="PROSITE" id="PS51006">
    <property type="entry name" value="PABS_2"/>
    <property type="match status" value="1"/>
</dbReference>
<evidence type="ECO:0000259" key="15">
    <source>
        <dbReference type="PROSITE" id="PS51006"/>
    </source>
</evidence>
<dbReference type="Pfam" id="PF02675">
    <property type="entry name" value="AdoMet_dc"/>
    <property type="match status" value="1"/>
</dbReference>
<evidence type="ECO:0000256" key="6">
    <source>
        <dbReference type="ARBA" id="ARBA00023066"/>
    </source>
</evidence>
<dbReference type="CDD" id="cd02440">
    <property type="entry name" value="AdoMet_MTases"/>
    <property type="match status" value="1"/>
</dbReference>
<name>A0ABX1J423_9PSEU</name>
<keyword evidence="5 13" id="KW-0068">Autocatalytic cleavage</keyword>
<sequence>MTEIGTFSGKHVLAELEDVEAALLDDPEFLREALRSTVTEAGAVVCDVIAHRFAPHGVTVLALLAESHASIHTYPELGAAFADVFTCGDKADPELAVRLLARALGTASVRTSTTKRGNGGMLSEPVGAGLTRSWDVPEVLFSTRTGFQDLLIGRTAQGISLFCDGERQSTEATQLTYHEALMVPPLLLADEVRRVLIIGSSEGVASQLAVAHGASVVDHVDIDREAVRACAGYLPYGYTPDELAAAERGDGLVRLHYRDGWEFLAGAEPGYDVVVIDLPDENDDAEAQHNRLYGKDFLRRCADLLAPGGVVCSQAGCPTMWRDDTLIAAWRRFGELFGTPVYYGSAEHEWAFLSGRLDEVGDPVGGMIGRLAAAPRRPETVDADSLRASTIPPLRVRASGRPRRGA</sequence>
<dbReference type="PANTHER" id="PTHR33866">
    <property type="entry name" value="S-ADENOSYLMETHIONINE DECARBOXYLASE PROENZYME"/>
    <property type="match status" value="1"/>
</dbReference>
<dbReference type="Gene3D" id="3.60.90.10">
    <property type="entry name" value="S-adenosylmethionine decarboxylase"/>
    <property type="match status" value="1"/>
</dbReference>
<dbReference type="NCBIfam" id="TIGR03330">
    <property type="entry name" value="SAM_DCase_Bsu"/>
    <property type="match status" value="1"/>
</dbReference>
<comment type="subunit">
    <text evidence="12">Homodimer or homotetramer.</text>
</comment>
<keyword evidence="8 13" id="KW-0865">Zymogen</keyword>
<evidence type="ECO:0000256" key="12">
    <source>
        <dbReference type="HAMAP-Rule" id="MF_00198"/>
    </source>
</evidence>
<evidence type="ECO:0000256" key="4">
    <source>
        <dbReference type="ARBA" id="ARBA00022793"/>
    </source>
</evidence>
<keyword evidence="4 13" id="KW-0210">Decarboxylase</keyword>
<dbReference type="InterPro" id="IPR016067">
    <property type="entry name" value="S-AdoMet_deCO2ase_core"/>
</dbReference>
<dbReference type="EMBL" id="JAAXLS010000004">
    <property type="protein sequence ID" value="NKQ53075.1"/>
    <property type="molecule type" value="Genomic_DNA"/>
</dbReference>
<dbReference type="SUPFAM" id="SSF56276">
    <property type="entry name" value="S-adenosylmethionine decarboxylase"/>
    <property type="match status" value="1"/>
</dbReference>
<comment type="function">
    <text evidence="12">Catalyzes the irreversible transfer of a propylamine group from the amino donor S-adenosylmethioninamine (decarboxy-AdoMet) to putrescine (1,4-diaminobutane) to yield spermidine.</text>
</comment>
<feature type="active site" description="Proton donor; for catalytic activity" evidence="13">
    <location>
        <position position="87"/>
    </location>
</feature>
<evidence type="ECO:0000313" key="17">
    <source>
        <dbReference type="Proteomes" id="UP000715441"/>
    </source>
</evidence>
<comment type="catalytic activity">
    <reaction evidence="12">
        <text>S-adenosyl 3-(methylsulfanyl)propylamine + putrescine = S-methyl-5'-thioadenosine + spermidine + H(+)</text>
        <dbReference type="Rhea" id="RHEA:12721"/>
        <dbReference type="ChEBI" id="CHEBI:15378"/>
        <dbReference type="ChEBI" id="CHEBI:17509"/>
        <dbReference type="ChEBI" id="CHEBI:57443"/>
        <dbReference type="ChEBI" id="CHEBI:57834"/>
        <dbReference type="ChEBI" id="CHEBI:326268"/>
        <dbReference type="EC" id="2.5.1.16"/>
    </reaction>
</comment>
<accession>A0ABX1J423</accession>
<keyword evidence="9 13" id="KW-0456">Lyase</keyword>
<comment type="pathway">
    <text evidence="13">Amine and polyamine biosynthesis; S-adenosylmethioninamine biosynthesis; S-adenosylmethioninamine from S-adenosyl-L-methionine: step 1/1.</text>
</comment>
<feature type="binding site" evidence="12">
    <location>
        <position position="202"/>
    </location>
    <ligand>
        <name>spermidine</name>
        <dbReference type="ChEBI" id="CHEBI:57834"/>
    </ligand>
</feature>
<feature type="binding site" evidence="12">
    <location>
        <position position="178"/>
    </location>
    <ligand>
        <name>spermidine</name>
        <dbReference type="ChEBI" id="CHEBI:57834"/>
    </ligand>
</feature>
<keyword evidence="10 13" id="KW-0704">Schiff base</keyword>
<feature type="binding site" evidence="12">
    <location>
        <begin position="259"/>
        <end position="260"/>
    </location>
    <ligand>
        <name>S-methyl-5'-thioadenosine</name>
        <dbReference type="ChEBI" id="CHEBI:17509"/>
    </ligand>
</feature>
<feature type="active site" description="Proton acceptor" evidence="12 14">
    <location>
        <position position="277"/>
    </location>
</feature>
<protein>
    <recommendedName>
        <fullName evidence="13">S-adenosylmethionine decarboxylase proenzyme</fullName>
        <shortName evidence="13">AdoMetDC</shortName>
        <shortName evidence="13">SAMDC</shortName>
        <ecNumber evidence="13">4.1.1.50</ecNumber>
    </recommendedName>
    <component>
        <recommendedName>
            <fullName evidence="13">S-adenosylmethionine decarboxylase beta chain</fullName>
        </recommendedName>
    </component>
    <component>
        <recommendedName>
            <fullName evidence="13">S-adenosylmethionine decarboxylase alpha chain</fullName>
        </recommendedName>
    </component>
</protein>
<evidence type="ECO:0000256" key="14">
    <source>
        <dbReference type="PROSITE-ProRule" id="PRU00354"/>
    </source>
</evidence>
<dbReference type="SUPFAM" id="SSF53335">
    <property type="entry name" value="S-adenosyl-L-methionine-dependent methyltransferases"/>
    <property type="match status" value="1"/>
</dbReference>
<evidence type="ECO:0000256" key="10">
    <source>
        <dbReference type="ARBA" id="ARBA00023270"/>
    </source>
</evidence>
<dbReference type="HAMAP" id="MF_00464">
    <property type="entry name" value="AdoMetDC_1"/>
    <property type="match status" value="1"/>
</dbReference>
<evidence type="ECO:0000256" key="13">
    <source>
        <dbReference type="HAMAP-Rule" id="MF_00464"/>
    </source>
</evidence>
<keyword evidence="6 13" id="KW-0745">Spermidine biosynthesis</keyword>
<comment type="cofactor">
    <cofactor evidence="13">
        <name>pyruvate</name>
        <dbReference type="ChEBI" id="CHEBI:15361"/>
    </cofactor>
    <text evidence="13">Binds 1 pyruvoyl group covalently per subunit.</text>
</comment>
<dbReference type="InterPro" id="IPR003826">
    <property type="entry name" value="AdoMetDC_fam_prok"/>
</dbReference>
<comment type="caution">
    <text evidence="16">The sequence shown here is derived from an EMBL/GenBank/DDBJ whole genome shotgun (WGS) entry which is preliminary data.</text>
</comment>
<evidence type="ECO:0000256" key="1">
    <source>
        <dbReference type="ARBA" id="ARBA00007867"/>
    </source>
</evidence>
<feature type="chain" id="PRO_5044904956" description="S-adenosylmethionine decarboxylase beta chain" evidence="13">
    <location>
        <begin position="1"/>
        <end position="66"/>
    </location>
</feature>
<evidence type="ECO:0000256" key="8">
    <source>
        <dbReference type="ARBA" id="ARBA00023145"/>
    </source>
</evidence>
<evidence type="ECO:0000256" key="3">
    <source>
        <dbReference type="ARBA" id="ARBA00022691"/>
    </source>
</evidence>
<keyword evidence="7 13" id="KW-0620">Polyamine biosynthesis</keyword>
<dbReference type="EC" id="4.1.1.50" evidence="13"/>
<dbReference type="Proteomes" id="UP000715441">
    <property type="component" value="Unassembled WGS sequence"/>
</dbReference>
<dbReference type="GO" id="GO:0004014">
    <property type="term" value="F:adenosylmethionine decarboxylase activity"/>
    <property type="evidence" value="ECO:0007669"/>
    <property type="project" value="UniProtKB-EC"/>
</dbReference>
<feature type="site" description="Cleavage (non-hydrolytic); by autolysis" evidence="13">
    <location>
        <begin position="66"/>
        <end position="67"/>
    </location>
</feature>
<gene>
    <name evidence="16" type="primary">speD</name>
    <name evidence="12" type="synonym">speE</name>
    <name evidence="13" type="synonym">speH</name>
    <name evidence="16" type="ORF">HFP15_09290</name>
</gene>
<dbReference type="HAMAP" id="MF_00198">
    <property type="entry name" value="Spermidine_synth"/>
    <property type="match status" value="1"/>
</dbReference>
<feature type="active site" description="Schiff-base intermediate with substrate; via pyruvic acid" evidence="13">
    <location>
        <position position="67"/>
    </location>
</feature>